<sequence>MSDTSRGNRAAPGAVAEQLSAMTLRQKIGQLLHCGFHGFEPGEDISRLIRERHIGGVILFARNVRDVRQVAAMNAGLQRIAEEAGVPPLTIAIDQEGGMVARLTEGVALMPGNMAIAAGGEPEAAYEAARITGEELRALGVNLNYAPVLDVNVNPANPVIGVRSYGESSQLVGDYGVQAIAGLQEAGVTATAKHFPGHGDTDTDSHLDLPTIGHARERIYEVELAPFRRAIEAGIDAIMSSHIYFPSFETEKLPVTLSRNVLTGLLREELGFQGVIMTDCMEMKAIFDHYGTVAAAVMAVEAGADCVLISHRHDLQEEAIEALVAAVESGRISEARIDASVERLLAMKHKRGVTAETVATAADEAYFAGEAFRKVGSPEHRETARRISEASVTIVKAEDGMLPLGRERTLVIGVQATAVSEVDESLDLPLTLGQALAAQGVDTEERSIPLDRVAEHTDELVRLASGFKQIVIGTYNASLRPEQAAFVRAILDTGARPVVVALRNPYDIAAFPDVPAYIAVYESRPLALQSAAKALAGSIRPHGRLPVSISPEYPAYTGGQPS</sequence>
<proteinExistence type="inferred from homology"/>
<dbReference type="InterPro" id="IPR036962">
    <property type="entry name" value="Glyco_hydro_3_N_sf"/>
</dbReference>
<dbReference type="Gene3D" id="3.20.20.300">
    <property type="entry name" value="Glycoside hydrolase, family 3, N-terminal domain"/>
    <property type="match status" value="1"/>
</dbReference>
<evidence type="ECO:0000313" key="6">
    <source>
        <dbReference type="Proteomes" id="UP001589619"/>
    </source>
</evidence>
<dbReference type="Pfam" id="PF00933">
    <property type="entry name" value="Glyco_hydro_3"/>
    <property type="match status" value="1"/>
</dbReference>
<dbReference type="GO" id="GO:0004563">
    <property type="term" value="F:beta-N-acetylhexosaminidase activity"/>
    <property type="evidence" value="ECO:0007669"/>
    <property type="project" value="UniProtKB-EC"/>
</dbReference>
<dbReference type="EMBL" id="JBHMAG010000029">
    <property type="protein sequence ID" value="MFB9756787.1"/>
    <property type="molecule type" value="Genomic_DNA"/>
</dbReference>
<dbReference type="InterPro" id="IPR017853">
    <property type="entry name" value="GH"/>
</dbReference>
<keyword evidence="2 5" id="KW-0378">Hydrolase</keyword>
<evidence type="ECO:0000256" key="1">
    <source>
        <dbReference type="ARBA" id="ARBA00005336"/>
    </source>
</evidence>
<dbReference type="RefSeq" id="WP_344904297.1">
    <property type="nucleotide sequence ID" value="NZ_BAAAYO010000002.1"/>
</dbReference>
<comment type="caution">
    <text evidence="5">The sequence shown here is derived from an EMBL/GenBank/DDBJ whole genome shotgun (WGS) entry which is preliminary data.</text>
</comment>
<dbReference type="Gene3D" id="3.40.50.1700">
    <property type="entry name" value="Glycoside hydrolase family 3 C-terminal domain"/>
    <property type="match status" value="1"/>
</dbReference>
<dbReference type="SUPFAM" id="SSF51445">
    <property type="entry name" value="(Trans)glycosidases"/>
    <property type="match status" value="1"/>
</dbReference>
<dbReference type="NCBIfam" id="NF003740">
    <property type="entry name" value="PRK05337.1"/>
    <property type="match status" value="1"/>
</dbReference>
<protein>
    <submittedName>
        <fullName evidence="5">Beta-N-acetylhexosaminidase</fullName>
        <ecNumber evidence="5">3.2.1.52</ecNumber>
    </submittedName>
</protein>
<keyword evidence="3 5" id="KW-0326">Glycosidase</keyword>
<evidence type="ECO:0000256" key="2">
    <source>
        <dbReference type="ARBA" id="ARBA00022801"/>
    </source>
</evidence>
<dbReference type="PANTHER" id="PTHR30480">
    <property type="entry name" value="BETA-HEXOSAMINIDASE-RELATED"/>
    <property type="match status" value="1"/>
</dbReference>
<evidence type="ECO:0000259" key="4">
    <source>
        <dbReference type="Pfam" id="PF00933"/>
    </source>
</evidence>
<dbReference type="InterPro" id="IPR001764">
    <property type="entry name" value="Glyco_hydro_3_N"/>
</dbReference>
<organism evidence="5 6">
    <name type="scientific">Paenibacillus hodogayensis</name>
    <dbReference type="NCBI Taxonomy" id="279208"/>
    <lineage>
        <taxon>Bacteria</taxon>
        <taxon>Bacillati</taxon>
        <taxon>Bacillota</taxon>
        <taxon>Bacilli</taxon>
        <taxon>Bacillales</taxon>
        <taxon>Paenibacillaceae</taxon>
        <taxon>Paenibacillus</taxon>
    </lineage>
</organism>
<reference evidence="5 6" key="1">
    <citation type="submission" date="2024-09" db="EMBL/GenBank/DDBJ databases">
        <authorList>
            <person name="Sun Q."/>
            <person name="Mori K."/>
        </authorList>
    </citation>
    <scope>NUCLEOTIDE SEQUENCE [LARGE SCALE GENOMIC DNA]</scope>
    <source>
        <strain evidence="5 6">JCM 12520</strain>
    </source>
</reference>
<name>A0ABV5W8U8_9BACL</name>
<dbReference type="PRINTS" id="PR00133">
    <property type="entry name" value="GLHYDRLASE3"/>
</dbReference>
<dbReference type="PANTHER" id="PTHR30480:SF16">
    <property type="entry name" value="GLYCOSIDE HYDROLASE FAMILY 3 DOMAIN PROTEIN"/>
    <property type="match status" value="1"/>
</dbReference>
<gene>
    <name evidence="5" type="primary">nagZ</name>
    <name evidence="5" type="ORF">ACFFNY_34910</name>
</gene>
<evidence type="ECO:0000313" key="5">
    <source>
        <dbReference type="EMBL" id="MFB9756787.1"/>
    </source>
</evidence>
<dbReference type="Proteomes" id="UP001589619">
    <property type="component" value="Unassembled WGS sequence"/>
</dbReference>
<dbReference type="InterPro" id="IPR050226">
    <property type="entry name" value="NagZ_Beta-hexosaminidase"/>
</dbReference>
<evidence type="ECO:0000256" key="3">
    <source>
        <dbReference type="ARBA" id="ARBA00023295"/>
    </source>
</evidence>
<feature type="domain" description="Glycoside hydrolase family 3 N-terminal" evidence="4">
    <location>
        <begin position="23"/>
        <end position="346"/>
    </location>
</feature>
<accession>A0ABV5W8U8</accession>
<dbReference type="EC" id="3.2.1.52" evidence="5"/>
<dbReference type="SUPFAM" id="SSF52279">
    <property type="entry name" value="Beta-D-glucan exohydrolase, C-terminal domain"/>
    <property type="match status" value="1"/>
</dbReference>
<keyword evidence="6" id="KW-1185">Reference proteome</keyword>
<dbReference type="InterPro" id="IPR036881">
    <property type="entry name" value="Glyco_hydro_3_C_sf"/>
</dbReference>
<comment type="similarity">
    <text evidence="1">Belongs to the glycosyl hydrolase 3 family.</text>
</comment>